<comment type="caution">
    <text evidence="10">Lacks conserved residue(s) required for the propagation of feature annotation.</text>
</comment>
<comment type="subunit">
    <text evidence="10">The complex is composed of six subunits: RnfA, RnfB, RnfC, RnfD, RnfE and RnfG.</text>
</comment>
<dbReference type="PANTHER" id="PTHR30578">
    <property type="entry name" value="ELECTRON TRANSPORT COMPLEX PROTEIN RNFD"/>
    <property type="match status" value="1"/>
</dbReference>
<evidence type="ECO:0000256" key="1">
    <source>
        <dbReference type="ARBA" id="ARBA00022448"/>
    </source>
</evidence>
<dbReference type="EC" id="7.-.-.-" evidence="10"/>
<dbReference type="GO" id="GO:0005886">
    <property type="term" value="C:plasma membrane"/>
    <property type="evidence" value="ECO:0007669"/>
    <property type="project" value="UniProtKB-SubCell"/>
</dbReference>
<evidence type="ECO:0000256" key="2">
    <source>
        <dbReference type="ARBA" id="ARBA00022553"/>
    </source>
</evidence>
<keyword evidence="8 10" id="KW-1133">Transmembrane helix</keyword>
<sequence length="328" mass="35164">MSEDLGNLVVSSSPHIRTTTTIDSAMRDVVIALLPALILSLYYFKWAAASVIIVSVATAVFSEYLCQKVMKIEITLYDYSAVITGLLLAFTLPPGLPLWIVAIGSASAIIIAKQIFGGLGNNIFNPALVGRAILLASWPVAMTTWKSPIDGVTTATPLAIMKEASFLTTFGDTVGAENLLVQLPTLLNSFIGNIAGSIGETSALALILGGLYLIYKGHVDWRIPGSYIGTVFVLTTIIAFTTGRGIEYPIFHLVSGSLLLGAFFMATDWVSTPITKKGRIIFGLGCGLLTVLIRLKGGYPEGVCYSILLMNCVTPLIDRYTKSRIFGR</sequence>
<dbReference type="Proteomes" id="UP000192731">
    <property type="component" value="Unassembled WGS sequence"/>
</dbReference>
<proteinExistence type="inferred from homology"/>
<keyword evidence="10" id="KW-1003">Cell membrane</keyword>
<feature type="transmembrane region" description="Helical" evidence="10">
    <location>
        <begin position="250"/>
        <end position="270"/>
    </location>
</feature>
<dbReference type="OrthoDB" id="9776359at2"/>
<protein>
    <recommendedName>
        <fullName evidence="10">Ion-translocating oxidoreductase complex subunit D</fullName>
        <ecNumber evidence="10">7.-.-.-</ecNumber>
    </recommendedName>
    <alternativeName>
        <fullName evidence="10">Rnf electron transport complex subunit D</fullName>
    </alternativeName>
</protein>
<evidence type="ECO:0000256" key="9">
    <source>
        <dbReference type="ARBA" id="ARBA00023136"/>
    </source>
</evidence>
<dbReference type="RefSeq" id="WP_084052059.1">
    <property type="nucleotide sequence ID" value="NZ_FWWT01000006.1"/>
</dbReference>
<evidence type="ECO:0000256" key="8">
    <source>
        <dbReference type="ARBA" id="ARBA00022989"/>
    </source>
</evidence>
<evidence type="ECO:0000256" key="6">
    <source>
        <dbReference type="ARBA" id="ARBA00022967"/>
    </source>
</evidence>
<dbReference type="NCBIfam" id="TIGR01946">
    <property type="entry name" value="rnfD"/>
    <property type="match status" value="1"/>
</dbReference>
<keyword evidence="7 10" id="KW-0249">Electron transport</keyword>
<dbReference type="GO" id="GO:0055085">
    <property type="term" value="P:transmembrane transport"/>
    <property type="evidence" value="ECO:0007669"/>
    <property type="project" value="InterPro"/>
</dbReference>
<gene>
    <name evidence="10" type="primary">rnfD</name>
    <name evidence="11" type="ORF">SAMN00017405_2025</name>
</gene>
<evidence type="ECO:0000256" key="5">
    <source>
        <dbReference type="ARBA" id="ARBA00022692"/>
    </source>
</evidence>
<feature type="transmembrane region" description="Helical" evidence="10">
    <location>
        <begin position="74"/>
        <end position="92"/>
    </location>
</feature>
<feature type="transmembrane region" description="Helical" evidence="10">
    <location>
        <begin position="227"/>
        <end position="244"/>
    </location>
</feature>
<dbReference type="GO" id="GO:0022900">
    <property type="term" value="P:electron transport chain"/>
    <property type="evidence" value="ECO:0007669"/>
    <property type="project" value="UniProtKB-UniRule"/>
</dbReference>
<keyword evidence="1 10" id="KW-0813">Transport</keyword>
<evidence type="ECO:0000313" key="11">
    <source>
        <dbReference type="EMBL" id="SMB81023.1"/>
    </source>
</evidence>
<dbReference type="AlphaFoldDB" id="A0A1W1UJ32"/>
<comment type="cofactor">
    <cofactor evidence="10">
        <name>FMN</name>
        <dbReference type="ChEBI" id="CHEBI:58210"/>
    </cofactor>
</comment>
<keyword evidence="4 10" id="KW-0288">FMN</keyword>
<dbReference type="Pfam" id="PF03116">
    <property type="entry name" value="NQR2_RnfD_RnfE"/>
    <property type="match status" value="1"/>
</dbReference>
<feature type="transmembrane region" description="Helical" evidence="10">
    <location>
        <begin position="43"/>
        <end position="62"/>
    </location>
</feature>
<organism evidence="11 12">
    <name type="scientific">Desulfonispora thiosulfatigenes DSM 11270</name>
    <dbReference type="NCBI Taxonomy" id="656914"/>
    <lineage>
        <taxon>Bacteria</taxon>
        <taxon>Bacillati</taxon>
        <taxon>Bacillota</taxon>
        <taxon>Clostridia</taxon>
        <taxon>Eubacteriales</taxon>
        <taxon>Peptococcaceae</taxon>
        <taxon>Desulfonispora</taxon>
    </lineage>
</organism>
<reference evidence="11 12" key="1">
    <citation type="submission" date="2017-04" db="EMBL/GenBank/DDBJ databases">
        <authorList>
            <person name="Afonso C.L."/>
            <person name="Miller P.J."/>
            <person name="Scott M.A."/>
            <person name="Spackman E."/>
            <person name="Goraichik I."/>
            <person name="Dimitrov K.M."/>
            <person name="Suarez D.L."/>
            <person name="Swayne D.E."/>
        </authorList>
    </citation>
    <scope>NUCLEOTIDE SEQUENCE [LARGE SCALE GENOMIC DNA]</scope>
    <source>
        <strain evidence="11 12">DSM 11270</strain>
    </source>
</reference>
<dbReference type="InterPro" id="IPR004338">
    <property type="entry name" value="NqrB/RnfD"/>
</dbReference>
<comment type="similarity">
    <text evidence="10">Belongs to the NqrB/RnfD family.</text>
</comment>
<keyword evidence="3 10" id="KW-0285">Flavoprotein</keyword>
<name>A0A1W1UJ32_DESTI</name>
<dbReference type="InterPro" id="IPR011303">
    <property type="entry name" value="RnfD_bac"/>
</dbReference>
<keyword evidence="2 10" id="KW-0597">Phosphoprotein</keyword>
<evidence type="ECO:0000256" key="3">
    <source>
        <dbReference type="ARBA" id="ARBA00022630"/>
    </source>
</evidence>
<evidence type="ECO:0000256" key="7">
    <source>
        <dbReference type="ARBA" id="ARBA00022982"/>
    </source>
</evidence>
<keyword evidence="5 10" id="KW-0812">Transmembrane</keyword>
<comment type="subcellular location">
    <subcellularLocation>
        <location evidence="10">Cell membrane</location>
        <topology evidence="10">Multi-pass membrane protein</topology>
    </subcellularLocation>
</comment>
<feature type="transmembrane region" description="Helical" evidence="10">
    <location>
        <begin position="190"/>
        <end position="215"/>
    </location>
</feature>
<dbReference type="EMBL" id="FWWT01000006">
    <property type="protein sequence ID" value="SMB81023.1"/>
    <property type="molecule type" value="Genomic_DNA"/>
</dbReference>
<accession>A0A1W1UJ32</accession>
<feature type="transmembrane region" description="Helical" evidence="10">
    <location>
        <begin position="123"/>
        <end position="141"/>
    </location>
</feature>
<dbReference type="HAMAP" id="MF_00462">
    <property type="entry name" value="RsxD_RnfD"/>
    <property type="match status" value="1"/>
</dbReference>
<keyword evidence="6 10" id="KW-1278">Translocase</keyword>
<dbReference type="PANTHER" id="PTHR30578:SF0">
    <property type="entry name" value="ION-TRANSLOCATING OXIDOREDUCTASE COMPLEX SUBUNIT D"/>
    <property type="match status" value="1"/>
</dbReference>
<dbReference type="STRING" id="656914.SAMN00017405_2025"/>
<feature type="modified residue" description="FMN phosphoryl threonine" evidence="10">
    <location>
        <position position="156"/>
    </location>
</feature>
<keyword evidence="9 10" id="KW-0472">Membrane</keyword>
<evidence type="ECO:0000256" key="10">
    <source>
        <dbReference type="HAMAP-Rule" id="MF_00462"/>
    </source>
</evidence>
<evidence type="ECO:0000256" key="4">
    <source>
        <dbReference type="ARBA" id="ARBA00022643"/>
    </source>
</evidence>
<evidence type="ECO:0000313" key="12">
    <source>
        <dbReference type="Proteomes" id="UP000192731"/>
    </source>
</evidence>
<keyword evidence="12" id="KW-1185">Reference proteome</keyword>
<comment type="function">
    <text evidence="10">Part of a membrane-bound complex that couples electron transfer with translocation of ions across the membrane.</text>
</comment>